<dbReference type="InterPro" id="IPR029058">
    <property type="entry name" value="AB_hydrolase_fold"/>
</dbReference>
<dbReference type="PANTHER" id="PTHR42044">
    <property type="entry name" value="DUF676 DOMAIN-CONTAINING PROTEIN-RELATED"/>
    <property type="match status" value="1"/>
</dbReference>
<dbReference type="Proteomes" id="UP001187734">
    <property type="component" value="Unassembled WGS sequence"/>
</dbReference>
<reference evidence="2" key="1">
    <citation type="submission" date="2018-03" db="EMBL/GenBank/DDBJ databases">
        <authorList>
            <person name="Guldener U."/>
        </authorList>
    </citation>
    <scope>NUCLEOTIDE SEQUENCE</scope>
</reference>
<feature type="transmembrane region" description="Helical" evidence="1">
    <location>
        <begin position="83"/>
        <end position="115"/>
    </location>
</feature>
<gene>
    <name evidence="2" type="ORF">FTOL_10849</name>
</gene>
<comment type="caution">
    <text evidence="2">The sequence shown here is derived from an EMBL/GenBank/DDBJ whole genome shotgun (WGS) entry which is preliminary data.</text>
</comment>
<feature type="transmembrane region" description="Helical" evidence="1">
    <location>
        <begin position="45"/>
        <end position="63"/>
    </location>
</feature>
<accession>A0AAE8MHE1</accession>
<dbReference type="EMBL" id="ONZP01000448">
    <property type="protein sequence ID" value="SPJ84331.1"/>
    <property type="molecule type" value="Genomic_DNA"/>
</dbReference>
<name>A0AAE8MHE1_9HYPO</name>
<dbReference type="PANTHER" id="PTHR42044:SF1">
    <property type="entry name" value="DUF676 DOMAIN-CONTAINING PROTEIN"/>
    <property type="match status" value="1"/>
</dbReference>
<sequence length="374" mass="43282">MRPQIDPESHLPYIEPPSHVGLKAIEIPPPYTGTPWLIFISDVKLFFQNVFYLLYLFIPLYPWRSGSLCEMYPSRDNLTDIALHLLLSIAQLTFLVSLVTLAFLPTFTYIGYIAVKNWFQKNIDRISRTFHRPVTGIHNRTAGVVFDFIQCLFQRALLYATQDVRECYVLVKNALLDDRKKKVIFILHSQGGIEGGMIIDWLLDEMPLETLQKLEVYTFGNTANHFSNPCRGNDPSLPVIPHIEHYVNDKDFACRFGVLNFTKHYTQNENRFAGKVFINRSGGHLLNQHYLDDMLPLDKSLRKTREVREGDFMNRKVRCRKDGTIKEITRAELPLGFSDSRDDDAANGMIRLDEVPRIGDLSRLWKYRNGQLPD</sequence>
<organism evidence="2 3">
    <name type="scientific">Fusarium torulosum</name>
    <dbReference type="NCBI Taxonomy" id="33205"/>
    <lineage>
        <taxon>Eukaryota</taxon>
        <taxon>Fungi</taxon>
        <taxon>Dikarya</taxon>
        <taxon>Ascomycota</taxon>
        <taxon>Pezizomycotina</taxon>
        <taxon>Sordariomycetes</taxon>
        <taxon>Hypocreomycetidae</taxon>
        <taxon>Hypocreales</taxon>
        <taxon>Nectriaceae</taxon>
        <taxon>Fusarium</taxon>
    </lineage>
</organism>
<protein>
    <recommendedName>
        <fullName evidence="4">DUF676 domain-containing protein</fullName>
    </recommendedName>
</protein>
<keyword evidence="3" id="KW-1185">Reference proteome</keyword>
<evidence type="ECO:0000313" key="2">
    <source>
        <dbReference type="EMBL" id="SPJ84331.1"/>
    </source>
</evidence>
<evidence type="ECO:0000256" key="1">
    <source>
        <dbReference type="SAM" id="Phobius"/>
    </source>
</evidence>
<dbReference type="SUPFAM" id="SSF53474">
    <property type="entry name" value="alpha/beta-Hydrolases"/>
    <property type="match status" value="1"/>
</dbReference>
<keyword evidence="1" id="KW-0812">Transmembrane</keyword>
<keyword evidence="1" id="KW-1133">Transmembrane helix</keyword>
<evidence type="ECO:0008006" key="4">
    <source>
        <dbReference type="Google" id="ProtNLM"/>
    </source>
</evidence>
<keyword evidence="1" id="KW-0472">Membrane</keyword>
<proteinExistence type="predicted"/>
<evidence type="ECO:0000313" key="3">
    <source>
        <dbReference type="Proteomes" id="UP001187734"/>
    </source>
</evidence>
<dbReference type="AlphaFoldDB" id="A0AAE8MHE1"/>